<dbReference type="SUPFAM" id="SSF47413">
    <property type="entry name" value="lambda repressor-like DNA-binding domains"/>
    <property type="match status" value="1"/>
</dbReference>
<sequence length="160" mass="17743">MPLRTGSKPDSRPGGTDRPVEFWPTSAIRSALQSGDIGTWQLIVVALKRDPFGRTARQVEEVLEGTAPYGIAKALSEVLSRARAHLETNERAEVGRHMRLLIERCGLGQQEFASRIGVPADTLSDYLNGTVDPPASLMIRMRRLSDRFVKLHNREAPDVL</sequence>
<dbReference type="InterPro" id="IPR001387">
    <property type="entry name" value="Cro/C1-type_HTH"/>
</dbReference>
<dbReference type="Pfam" id="PF13560">
    <property type="entry name" value="HTH_31"/>
    <property type="match status" value="1"/>
</dbReference>
<dbReference type="EMBL" id="JAYJJU010000015">
    <property type="protein sequence ID" value="MEB3032973.1"/>
    <property type="molecule type" value="Genomic_DNA"/>
</dbReference>
<evidence type="ECO:0000313" key="4">
    <source>
        <dbReference type="Proteomes" id="UP001298593"/>
    </source>
</evidence>
<dbReference type="InterPro" id="IPR010982">
    <property type="entry name" value="Lambda_DNA-bd_dom_sf"/>
</dbReference>
<evidence type="ECO:0000313" key="3">
    <source>
        <dbReference type="EMBL" id="MEB3032973.1"/>
    </source>
</evidence>
<reference evidence="3 4" key="1">
    <citation type="submission" date="2023-12" db="EMBL/GenBank/DDBJ databases">
        <title>Description of new species of Mycobacterium terrae complex isolated from sewage at the Sao Paulo Zoological Park Foundation in Brazil.</title>
        <authorList>
            <person name="Romagnoli C.L."/>
            <person name="Conceicao E.C."/>
            <person name="Machado E."/>
            <person name="Barreto L.B.P.F."/>
            <person name="Sharma A."/>
            <person name="Silva N.M."/>
            <person name="Marques L.E."/>
            <person name="Juliana M.A."/>
            <person name="Lourenco M.C.S."/>
            <person name="Digiampietri L.A."/>
            <person name="Suffys P.N."/>
            <person name="Viana-Niero C."/>
        </authorList>
    </citation>
    <scope>NUCLEOTIDE SEQUENCE [LARGE SCALE GENOMIC DNA]</scope>
    <source>
        <strain evidence="3 4">MYC340</strain>
    </source>
</reference>
<protein>
    <submittedName>
        <fullName evidence="3">Helix-turn-helix transcriptional regulator</fullName>
    </submittedName>
</protein>
<feature type="region of interest" description="Disordered" evidence="1">
    <location>
        <begin position="1"/>
        <end position="20"/>
    </location>
</feature>
<organism evidence="3 4">
    <name type="scientific">[Mycobacterium] nativiensis</name>
    <dbReference type="NCBI Taxonomy" id="2855503"/>
    <lineage>
        <taxon>Bacteria</taxon>
        <taxon>Bacillati</taxon>
        <taxon>Actinomycetota</taxon>
        <taxon>Actinomycetes</taxon>
        <taxon>Mycobacteriales</taxon>
        <taxon>Mycobacteriaceae</taxon>
        <taxon>Mycolicibacter</taxon>
    </lineage>
</organism>
<evidence type="ECO:0000256" key="1">
    <source>
        <dbReference type="SAM" id="MobiDB-lite"/>
    </source>
</evidence>
<gene>
    <name evidence="3" type="ORF">KV113_15585</name>
</gene>
<keyword evidence="4" id="KW-1185">Reference proteome</keyword>
<dbReference type="CDD" id="cd00093">
    <property type="entry name" value="HTH_XRE"/>
    <property type="match status" value="1"/>
</dbReference>
<comment type="caution">
    <text evidence="3">The sequence shown here is derived from an EMBL/GenBank/DDBJ whole genome shotgun (WGS) entry which is preliminary data.</text>
</comment>
<dbReference type="Gene3D" id="1.10.260.40">
    <property type="entry name" value="lambda repressor-like DNA-binding domains"/>
    <property type="match status" value="1"/>
</dbReference>
<dbReference type="PROSITE" id="PS50943">
    <property type="entry name" value="HTH_CROC1"/>
    <property type="match status" value="1"/>
</dbReference>
<proteinExistence type="predicted"/>
<feature type="domain" description="HTH cro/C1-type" evidence="2">
    <location>
        <begin position="98"/>
        <end position="141"/>
    </location>
</feature>
<name>A0ABU5XYH1_9MYCO</name>
<accession>A0ABU5XYH1</accession>
<dbReference type="Proteomes" id="UP001298593">
    <property type="component" value="Unassembled WGS sequence"/>
</dbReference>
<evidence type="ECO:0000259" key="2">
    <source>
        <dbReference type="PROSITE" id="PS50943"/>
    </source>
</evidence>